<keyword evidence="5 6" id="KW-0408">Iron</keyword>
<dbReference type="InterPro" id="IPR008331">
    <property type="entry name" value="Ferritin_DPS_dom"/>
</dbReference>
<organism evidence="8 9">
    <name type="scientific">Desulfoluna limicola</name>
    <dbReference type="NCBI Taxonomy" id="2810562"/>
    <lineage>
        <taxon>Bacteria</taxon>
        <taxon>Pseudomonadati</taxon>
        <taxon>Thermodesulfobacteriota</taxon>
        <taxon>Desulfobacteria</taxon>
        <taxon>Desulfobacterales</taxon>
        <taxon>Desulfolunaceae</taxon>
        <taxon>Desulfoluna</taxon>
    </lineage>
</organism>
<dbReference type="InterPro" id="IPR012347">
    <property type="entry name" value="Ferritin-like"/>
</dbReference>
<feature type="domain" description="Ferritin-like diiron" evidence="7">
    <location>
        <begin position="1"/>
        <end position="145"/>
    </location>
</feature>
<dbReference type="Gene3D" id="1.20.1260.10">
    <property type="match status" value="1"/>
</dbReference>
<comment type="subcellular location">
    <subcellularLocation>
        <location evidence="6">Cytoplasm</location>
    </subcellularLocation>
</comment>
<dbReference type="EMBL" id="AP024488">
    <property type="protein sequence ID" value="BCS99012.1"/>
    <property type="molecule type" value="Genomic_DNA"/>
</dbReference>
<comment type="similarity">
    <text evidence="1 6">Belongs to the ferritin family. Prokaryotic subfamily.</text>
</comment>
<keyword evidence="4" id="KW-0560">Oxidoreductase</keyword>
<dbReference type="InterPro" id="IPR009040">
    <property type="entry name" value="Ferritin-like_diiron"/>
</dbReference>
<evidence type="ECO:0000256" key="3">
    <source>
        <dbReference type="ARBA" id="ARBA00022723"/>
    </source>
</evidence>
<accession>A0ABM7PNB0</accession>
<dbReference type="PROSITE" id="PS50905">
    <property type="entry name" value="FERRITIN_LIKE"/>
    <property type="match status" value="1"/>
</dbReference>
<dbReference type="InterPro" id="IPR009078">
    <property type="entry name" value="Ferritin-like_SF"/>
</dbReference>
<evidence type="ECO:0000259" key="7">
    <source>
        <dbReference type="PROSITE" id="PS50905"/>
    </source>
</evidence>
<dbReference type="Pfam" id="PF00210">
    <property type="entry name" value="Ferritin"/>
    <property type="match status" value="1"/>
</dbReference>
<keyword evidence="9" id="KW-1185">Reference proteome</keyword>
<keyword evidence="2 6" id="KW-0409">Iron storage</keyword>
<dbReference type="InterPro" id="IPR001519">
    <property type="entry name" value="Ferritin"/>
</dbReference>
<evidence type="ECO:0000313" key="9">
    <source>
        <dbReference type="Proteomes" id="UP001320148"/>
    </source>
</evidence>
<evidence type="ECO:0000256" key="6">
    <source>
        <dbReference type="RuleBase" id="RU361145"/>
    </source>
</evidence>
<dbReference type="SUPFAM" id="SSF47240">
    <property type="entry name" value="Ferritin-like"/>
    <property type="match status" value="1"/>
</dbReference>
<gene>
    <name evidence="8" type="ORF">DSLASN_46440</name>
</gene>
<dbReference type="Proteomes" id="UP001320148">
    <property type="component" value="Chromosome"/>
</dbReference>
<proteinExistence type="inferred from homology"/>
<dbReference type="RefSeq" id="WP_236890367.1">
    <property type="nucleotide sequence ID" value="NZ_AP024488.1"/>
</dbReference>
<evidence type="ECO:0000256" key="1">
    <source>
        <dbReference type="ARBA" id="ARBA00006950"/>
    </source>
</evidence>
<dbReference type="PANTHER" id="PTHR11431:SF127">
    <property type="entry name" value="BACTERIAL NON-HEME FERRITIN"/>
    <property type="match status" value="1"/>
</dbReference>
<keyword evidence="6" id="KW-0963">Cytoplasm</keyword>
<evidence type="ECO:0000256" key="4">
    <source>
        <dbReference type="ARBA" id="ARBA00023002"/>
    </source>
</evidence>
<reference evidence="8 9" key="1">
    <citation type="submission" date="2021-02" db="EMBL/GenBank/DDBJ databases">
        <title>Complete genome of Desulfoluna sp. strain ASN36.</title>
        <authorList>
            <person name="Takahashi A."/>
            <person name="Kojima H."/>
            <person name="Fukui M."/>
        </authorList>
    </citation>
    <scope>NUCLEOTIDE SEQUENCE [LARGE SCALE GENOMIC DNA]</scope>
    <source>
        <strain evidence="8 9">ASN36</strain>
    </source>
</reference>
<dbReference type="PANTHER" id="PTHR11431">
    <property type="entry name" value="FERRITIN"/>
    <property type="match status" value="1"/>
</dbReference>
<sequence length="171" mass="19279">MLKPEVEYALNLQLNRETYSAYLYFSMAAWLNGQNLTGFGHWMYAQGIEELTHTQKFYDYIQQRGGTVRLEAIAGPKVAWDSPLNIFEETLDHEISVTESINGLVTTARGASDHATEIFLQWFVTEQVEEEDSVQQVIHRLRLVGDNPSALIMMDSEMGKRAVPAPAAPAE</sequence>
<evidence type="ECO:0000256" key="5">
    <source>
        <dbReference type="ARBA" id="ARBA00023004"/>
    </source>
</evidence>
<dbReference type="CDD" id="cd01055">
    <property type="entry name" value="Nonheme_Ferritin"/>
    <property type="match status" value="1"/>
</dbReference>
<protein>
    <recommendedName>
        <fullName evidence="6">Ferritin</fullName>
        <ecNumber evidence="6">1.16.3.2</ecNumber>
    </recommendedName>
</protein>
<dbReference type="InterPro" id="IPR041719">
    <property type="entry name" value="Ferritin_prok"/>
</dbReference>
<evidence type="ECO:0000313" key="8">
    <source>
        <dbReference type="EMBL" id="BCS99012.1"/>
    </source>
</evidence>
<comment type="catalytic activity">
    <reaction evidence="6">
        <text>4 Fe(2+) + O2 + 6 H2O = 4 iron(III) oxide-hydroxide + 12 H(+)</text>
        <dbReference type="Rhea" id="RHEA:11972"/>
        <dbReference type="ChEBI" id="CHEBI:15377"/>
        <dbReference type="ChEBI" id="CHEBI:15378"/>
        <dbReference type="ChEBI" id="CHEBI:15379"/>
        <dbReference type="ChEBI" id="CHEBI:29033"/>
        <dbReference type="ChEBI" id="CHEBI:78619"/>
        <dbReference type="EC" id="1.16.3.2"/>
    </reaction>
</comment>
<keyword evidence="3 6" id="KW-0479">Metal-binding</keyword>
<name>A0ABM7PNB0_9BACT</name>
<evidence type="ECO:0000256" key="2">
    <source>
        <dbReference type="ARBA" id="ARBA00022434"/>
    </source>
</evidence>
<dbReference type="EC" id="1.16.3.2" evidence="6"/>
<comment type="function">
    <text evidence="6">Iron-storage protein.</text>
</comment>